<feature type="chain" id="PRO_5002311499" description="SAP domain-containing protein" evidence="1">
    <location>
        <begin position="22"/>
        <end position="515"/>
    </location>
</feature>
<dbReference type="Pfam" id="PF10281">
    <property type="entry name" value="Ish1"/>
    <property type="match status" value="7"/>
</dbReference>
<protein>
    <recommendedName>
        <fullName evidence="3">SAP domain-containing protein</fullName>
    </recommendedName>
</protein>
<reference evidence="2" key="1">
    <citation type="submission" date="2015-03" db="EMBL/GenBank/DDBJ databases">
        <title>A transcriptome of Araucaria cunninghamii, an australian fine timber species.</title>
        <authorList>
            <person name="Jing Yi C.J.Y."/>
            <person name="Yin San L.Y.S."/>
            <person name="Abdul Karim S.S."/>
            <person name="Wan Azmi N.N."/>
            <person name="Hercus R.R."/>
            <person name="Croft L.L."/>
        </authorList>
    </citation>
    <scope>NUCLEOTIDE SEQUENCE</scope>
    <source>
        <strain evidence="2">MI0301</strain>
        <tissue evidence="2">Leaf</tissue>
    </source>
</reference>
<dbReference type="InterPro" id="IPR018803">
    <property type="entry name" value="Ish1/Msc1-like"/>
</dbReference>
<accession>A0A0D6QU78</accession>
<organism evidence="2">
    <name type="scientific">Araucaria cunninghamii</name>
    <name type="common">Hoop pine</name>
    <name type="synonym">Moreton Bay pine</name>
    <dbReference type="NCBI Taxonomy" id="56994"/>
    <lineage>
        <taxon>Eukaryota</taxon>
        <taxon>Viridiplantae</taxon>
        <taxon>Streptophyta</taxon>
        <taxon>Embryophyta</taxon>
        <taxon>Tracheophyta</taxon>
        <taxon>Spermatophyta</taxon>
        <taxon>Pinopsida</taxon>
        <taxon>Pinidae</taxon>
        <taxon>Conifers II</taxon>
        <taxon>Araucariales</taxon>
        <taxon>Araucariaceae</taxon>
        <taxon>Araucaria</taxon>
    </lineage>
</organism>
<proteinExistence type="predicted"/>
<dbReference type="AlphaFoldDB" id="A0A0D6QU78"/>
<evidence type="ECO:0000313" key="2">
    <source>
        <dbReference type="EMBL" id="JAG94001.1"/>
    </source>
</evidence>
<sequence length="515" mass="56065">MRFSLSKVLILALATSEVAVASNWFPGSKAAYNKWHETELERWLSDHDVPYPAASDRKDLENLVKDNWQAKFVDPVTAAGYKVDHESHNIKEWIFDTWTESSLKKFLDHYKIPNPQPRTRDTLLTSARQNYDSVAKKLNQYSAYPGDWLYQTWSESDLKEFLDSRGIPAPQPSTRDRLVATVRRNARLAGLKMSDGASSVSSAASEATDTASSYLFDTWSDSKLKEFLDEQGVPIPQGSKKNEMIALARKQRAKLTGNAASSASASGESAYGAATSSAGNAYAQATDGASVAASDAFEQASNTWSDSRLKAYLDARGVPVPQSGKRDDLLSAVRLNAHKASTGWSAWTFDTWTVENLQNYLSANGKKVKKQANANREQLLKQAQEAYASASKSGGTGYASVTNYLAKQTDAAKSATFDTWSESDLKSYLDSYGVPNYQGSNINELRAMARKQATYFRYGTSSPSETIFERLKGGVQWVMGLVQGQAAAGSVSASKAATSLASAAAHSTASAKNEL</sequence>
<feature type="signal peptide" evidence="1">
    <location>
        <begin position="1"/>
        <end position="21"/>
    </location>
</feature>
<dbReference type="EMBL" id="GCKF01044925">
    <property type="protein sequence ID" value="JAG94001.1"/>
    <property type="molecule type" value="Transcribed_RNA"/>
</dbReference>
<name>A0A0D6QU78_ARACU</name>
<evidence type="ECO:0000256" key="1">
    <source>
        <dbReference type="SAM" id="SignalP"/>
    </source>
</evidence>
<evidence type="ECO:0008006" key="3">
    <source>
        <dbReference type="Google" id="ProtNLM"/>
    </source>
</evidence>
<keyword evidence="1" id="KW-0732">Signal</keyword>